<evidence type="ECO:0000256" key="2">
    <source>
        <dbReference type="ARBA" id="ARBA00022490"/>
    </source>
</evidence>
<feature type="compositionally biased region" description="Pro residues" evidence="8">
    <location>
        <begin position="217"/>
        <end position="227"/>
    </location>
</feature>
<dbReference type="SUPFAM" id="SSF57716">
    <property type="entry name" value="Glucocorticoid receptor-like (DNA-binding domain)"/>
    <property type="match status" value="4"/>
</dbReference>
<evidence type="ECO:0000256" key="5">
    <source>
        <dbReference type="ARBA" id="ARBA00022833"/>
    </source>
</evidence>
<keyword evidence="12" id="KW-1185">Reference proteome</keyword>
<dbReference type="InterPro" id="IPR001478">
    <property type="entry name" value="PDZ"/>
</dbReference>
<keyword evidence="4" id="KW-0677">Repeat</keyword>
<dbReference type="SMART" id="SM00132">
    <property type="entry name" value="LIM"/>
    <property type="match status" value="3"/>
</dbReference>
<feature type="compositionally biased region" description="Low complexity" evidence="8">
    <location>
        <begin position="120"/>
        <end position="130"/>
    </location>
</feature>
<dbReference type="InterPro" id="IPR050604">
    <property type="entry name" value="PDZ-LIM_domain"/>
</dbReference>
<dbReference type="GO" id="GO:0030018">
    <property type="term" value="C:Z disc"/>
    <property type="evidence" value="ECO:0007669"/>
    <property type="project" value="UniProtKB-SubCell"/>
</dbReference>
<dbReference type="GO" id="GO:0061061">
    <property type="term" value="P:muscle structure development"/>
    <property type="evidence" value="ECO:0007669"/>
    <property type="project" value="TreeGrafter"/>
</dbReference>
<dbReference type="GO" id="GO:0007507">
    <property type="term" value="P:heart development"/>
    <property type="evidence" value="ECO:0007669"/>
    <property type="project" value="TreeGrafter"/>
</dbReference>
<feature type="compositionally biased region" description="Pro residues" evidence="8">
    <location>
        <begin position="265"/>
        <end position="275"/>
    </location>
</feature>
<evidence type="ECO:0000259" key="10">
    <source>
        <dbReference type="PROSITE" id="PS50106"/>
    </source>
</evidence>
<dbReference type="PROSITE" id="PS00478">
    <property type="entry name" value="LIM_DOMAIN_1"/>
    <property type="match status" value="1"/>
</dbReference>
<dbReference type="PANTHER" id="PTHR24214">
    <property type="entry name" value="PDZ AND LIM DOMAIN PROTEIN ZASP"/>
    <property type="match status" value="1"/>
</dbReference>
<dbReference type="Gene3D" id="2.10.110.10">
    <property type="entry name" value="Cysteine Rich Protein"/>
    <property type="match status" value="3"/>
</dbReference>
<name>A0A8C1JIK9_CYPCA</name>
<dbReference type="CDD" id="cd06753">
    <property type="entry name" value="PDZ_PDLIM-like"/>
    <property type="match status" value="1"/>
</dbReference>
<feature type="compositionally biased region" description="Polar residues" evidence="8">
    <location>
        <begin position="162"/>
        <end position="172"/>
    </location>
</feature>
<dbReference type="Gene3D" id="2.30.42.10">
    <property type="match status" value="1"/>
</dbReference>
<dbReference type="FunFam" id="2.10.110.10:FF:000010">
    <property type="entry name" value="PDZ and LIM domain protein 5"/>
    <property type="match status" value="1"/>
</dbReference>
<dbReference type="FunFam" id="2.10.110.10:FF:000014">
    <property type="entry name" value="PDZ and LIM domain protein 5"/>
    <property type="match status" value="1"/>
</dbReference>
<organism evidence="11 12">
    <name type="scientific">Cyprinus carpio</name>
    <name type="common">Common carp</name>
    <dbReference type="NCBI Taxonomy" id="7962"/>
    <lineage>
        <taxon>Eukaryota</taxon>
        <taxon>Metazoa</taxon>
        <taxon>Chordata</taxon>
        <taxon>Craniata</taxon>
        <taxon>Vertebrata</taxon>
        <taxon>Euteleostomi</taxon>
        <taxon>Actinopterygii</taxon>
        <taxon>Neopterygii</taxon>
        <taxon>Teleostei</taxon>
        <taxon>Ostariophysi</taxon>
        <taxon>Cypriniformes</taxon>
        <taxon>Cyprinidae</taxon>
        <taxon>Cyprininae</taxon>
        <taxon>Cyprinus</taxon>
    </lineage>
</organism>
<dbReference type="GO" id="GO:0001725">
    <property type="term" value="C:stress fiber"/>
    <property type="evidence" value="ECO:0007669"/>
    <property type="project" value="TreeGrafter"/>
</dbReference>
<dbReference type="FunFam" id="2.10.110.10:FF:000020">
    <property type="entry name" value="PDZ and LIM domain protein 5"/>
    <property type="match status" value="1"/>
</dbReference>
<proteinExistence type="predicted"/>
<keyword evidence="3 7" id="KW-0479">Metal-binding</keyword>
<feature type="region of interest" description="Disordered" evidence="8">
    <location>
        <begin position="265"/>
        <end position="318"/>
    </location>
</feature>
<feature type="domain" description="LIM zinc-binding" evidence="9">
    <location>
        <begin position="499"/>
        <end position="558"/>
    </location>
</feature>
<dbReference type="PROSITE" id="PS50023">
    <property type="entry name" value="LIM_DOMAIN_2"/>
    <property type="match status" value="3"/>
</dbReference>
<comment type="subcellular location">
    <subcellularLocation>
        <location evidence="1">Cytoplasm</location>
        <location evidence="1">Myofibril</location>
        <location evidence="1">Sarcomere</location>
        <location evidence="1">Z line</location>
    </subcellularLocation>
</comment>
<feature type="compositionally biased region" description="Polar residues" evidence="8">
    <location>
        <begin position="131"/>
        <end position="150"/>
    </location>
</feature>
<dbReference type="CDD" id="cd09454">
    <property type="entry name" value="LIM1_ZASP_Cypher"/>
    <property type="match status" value="1"/>
</dbReference>
<dbReference type="FunFam" id="2.30.42.10:FF:000019">
    <property type="entry name" value="LIM domain binding 3 isoform 1"/>
    <property type="match status" value="1"/>
</dbReference>
<keyword evidence="5 7" id="KW-0862">Zinc</keyword>
<evidence type="ECO:0000313" key="12">
    <source>
        <dbReference type="Proteomes" id="UP000694427"/>
    </source>
</evidence>
<feature type="domain" description="PDZ" evidence="10">
    <location>
        <begin position="3"/>
        <end position="85"/>
    </location>
</feature>
<evidence type="ECO:0000256" key="7">
    <source>
        <dbReference type="PROSITE-ProRule" id="PRU00125"/>
    </source>
</evidence>
<dbReference type="Pfam" id="PF00412">
    <property type="entry name" value="LIM"/>
    <property type="match status" value="3"/>
</dbReference>
<feature type="domain" description="LIM zinc-binding" evidence="9">
    <location>
        <begin position="439"/>
        <end position="498"/>
    </location>
</feature>
<evidence type="ECO:0000256" key="8">
    <source>
        <dbReference type="SAM" id="MobiDB-lite"/>
    </source>
</evidence>
<dbReference type="InterPro" id="IPR036034">
    <property type="entry name" value="PDZ_sf"/>
</dbReference>
<feature type="region of interest" description="Disordered" evidence="8">
    <location>
        <begin position="194"/>
        <end position="232"/>
    </location>
</feature>
<dbReference type="PANTHER" id="PTHR24214:SF9">
    <property type="entry name" value="LIM DOMAIN-BINDING PROTEIN 3"/>
    <property type="match status" value="1"/>
</dbReference>
<evidence type="ECO:0000256" key="1">
    <source>
        <dbReference type="ARBA" id="ARBA00004216"/>
    </source>
</evidence>
<feature type="domain" description="LIM zinc-binding" evidence="9">
    <location>
        <begin position="380"/>
        <end position="438"/>
    </location>
</feature>
<evidence type="ECO:0000259" key="9">
    <source>
        <dbReference type="PROSITE" id="PS50023"/>
    </source>
</evidence>
<dbReference type="Proteomes" id="UP000694427">
    <property type="component" value="Unplaced"/>
</dbReference>
<feature type="region of interest" description="Disordered" evidence="8">
    <location>
        <begin position="120"/>
        <end position="172"/>
    </location>
</feature>
<dbReference type="GO" id="GO:0003779">
    <property type="term" value="F:actin binding"/>
    <property type="evidence" value="ECO:0007669"/>
    <property type="project" value="TreeGrafter"/>
</dbReference>
<dbReference type="Ensembl" id="ENSCCRT00010035874.1">
    <property type="protein sequence ID" value="ENSCCRP00010032703.1"/>
    <property type="gene ID" value="ENSCCRG00010013820.1"/>
</dbReference>
<evidence type="ECO:0000256" key="4">
    <source>
        <dbReference type="ARBA" id="ARBA00022737"/>
    </source>
</evidence>
<reference evidence="11" key="2">
    <citation type="submission" date="2025-09" db="UniProtKB">
        <authorList>
            <consortium name="Ensembl"/>
        </authorList>
    </citation>
    <scope>IDENTIFICATION</scope>
</reference>
<dbReference type="GO" id="GO:0030036">
    <property type="term" value="P:actin cytoskeleton organization"/>
    <property type="evidence" value="ECO:0007669"/>
    <property type="project" value="TreeGrafter"/>
</dbReference>
<dbReference type="GO" id="GO:0005912">
    <property type="term" value="C:adherens junction"/>
    <property type="evidence" value="ECO:0007669"/>
    <property type="project" value="TreeGrafter"/>
</dbReference>
<dbReference type="GO" id="GO:0046872">
    <property type="term" value="F:metal ion binding"/>
    <property type="evidence" value="ECO:0007669"/>
    <property type="project" value="UniProtKB-KW"/>
</dbReference>
<dbReference type="SMART" id="SM00228">
    <property type="entry name" value="PDZ"/>
    <property type="match status" value="1"/>
</dbReference>
<dbReference type="SUPFAM" id="SSF50156">
    <property type="entry name" value="PDZ domain-like"/>
    <property type="match status" value="1"/>
</dbReference>
<sequence>MSSYTISLAGPSPWGFRLQGGKDFNMPLTVSRITPGSKAASSNLIQGDIIVAIDGVSTEGMTHLEAQNKIKSANFNLALTMQRSKRPTPVTMTAPRIDSPMPVIPHQKDQPLQMNGALSASAETNSSYSSKHTNQSYSTVVSSRDTSVPAQSHLAAPRDKSTTGQKSQQYNTPIGLYSAETLREMVMLQERVKSSGSGMPSGQGHHHPCAVQHPHQHPPPMQQPPPSMQHSSIQIPLGPPPTKVVSTATIVPAAYPAAPAPPMVHKPAPPPPAPAVAPASSSNRPPWVTDGNFAQKFDPSKPTTTTNIRVNPLPQAAPPPPVYIPNPVPAPTPAAPSPAFNPAPSPFNPAPSPFNPAPFPPVARGVAQRAERFAASNRTPLCGACNSIIRGPFLVALGRSWHPEEFNCHYCHTCLADVSFVEEQNNVYCENCYGEFFAPTCARCNTKIMGEVMHALRQTWHTTCFVCAACGKPFGNSLFHMEDGEPYCEKDYIALFSTKCHGCDFPVEAGDKFIEALGHTWHDTCFVCAVCHVNLEGQPFYSKKDKPLCKKHAHAINV</sequence>
<dbReference type="PROSITE" id="PS50106">
    <property type="entry name" value="PDZ"/>
    <property type="match status" value="1"/>
</dbReference>
<dbReference type="AlphaFoldDB" id="A0A8C1JIK9"/>
<dbReference type="InterPro" id="IPR006643">
    <property type="entry name" value="Zasp-like_motif"/>
</dbReference>
<protein>
    <submittedName>
        <fullName evidence="11">LIM domain binding 3a</fullName>
    </submittedName>
</protein>
<keyword evidence="2" id="KW-0963">Cytoplasm</keyword>
<evidence type="ECO:0000313" key="11">
    <source>
        <dbReference type="Ensembl" id="ENSCCRP00010032703.1"/>
    </source>
</evidence>
<dbReference type="InterPro" id="IPR001781">
    <property type="entry name" value="Znf_LIM"/>
</dbReference>
<dbReference type="GO" id="GO:0031941">
    <property type="term" value="C:filamentous actin"/>
    <property type="evidence" value="ECO:0007669"/>
    <property type="project" value="TreeGrafter"/>
</dbReference>
<evidence type="ECO:0000256" key="3">
    <source>
        <dbReference type="ARBA" id="ARBA00022723"/>
    </source>
</evidence>
<reference evidence="11" key="1">
    <citation type="submission" date="2025-08" db="UniProtKB">
        <authorList>
            <consortium name="Ensembl"/>
        </authorList>
    </citation>
    <scope>IDENTIFICATION</scope>
</reference>
<dbReference type="SMART" id="SM00735">
    <property type="entry name" value="ZM"/>
    <property type="match status" value="1"/>
</dbReference>
<dbReference type="Pfam" id="PF00595">
    <property type="entry name" value="PDZ"/>
    <property type="match status" value="1"/>
</dbReference>
<accession>A0A8C1JIK9</accession>
<keyword evidence="6 7" id="KW-0440">LIM domain</keyword>
<evidence type="ECO:0000256" key="6">
    <source>
        <dbReference type="ARBA" id="ARBA00023038"/>
    </source>
</evidence>
<dbReference type="GO" id="GO:0051371">
    <property type="term" value="F:muscle alpha-actinin binding"/>
    <property type="evidence" value="ECO:0007669"/>
    <property type="project" value="TreeGrafter"/>
</dbReference>